<dbReference type="InterPro" id="IPR029442">
    <property type="entry name" value="GyrI-like"/>
</dbReference>
<dbReference type="Proteomes" id="UP000711178">
    <property type="component" value="Unassembled WGS sequence"/>
</dbReference>
<dbReference type="SMART" id="SM00342">
    <property type="entry name" value="HTH_ARAC"/>
    <property type="match status" value="1"/>
</dbReference>
<dbReference type="InterPro" id="IPR020449">
    <property type="entry name" value="Tscrpt_reg_AraC-type_HTH"/>
</dbReference>
<dbReference type="PROSITE" id="PS00041">
    <property type="entry name" value="HTH_ARAC_FAMILY_1"/>
    <property type="match status" value="1"/>
</dbReference>
<dbReference type="Pfam" id="PF06445">
    <property type="entry name" value="GyrI-like"/>
    <property type="match status" value="1"/>
</dbReference>
<dbReference type="InterPro" id="IPR050908">
    <property type="entry name" value="SmbC-like"/>
</dbReference>
<evidence type="ECO:0000256" key="2">
    <source>
        <dbReference type="ARBA" id="ARBA00023125"/>
    </source>
</evidence>
<dbReference type="Gene3D" id="1.10.10.60">
    <property type="entry name" value="Homeodomain-like"/>
    <property type="match status" value="2"/>
</dbReference>
<evidence type="ECO:0000259" key="4">
    <source>
        <dbReference type="PROSITE" id="PS01124"/>
    </source>
</evidence>
<dbReference type="RefSeq" id="WP_043579442.1">
    <property type="nucleotide sequence ID" value="NZ_CP142381.1"/>
</dbReference>
<keyword evidence="6" id="KW-1185">Reference proteome</keyword>
<name>A0ABS7F8Z1_9NEIS</name>
<protein>
    <submittedName>
        <fullName evidence="5">AraC family transcriptional regulator</fullName>
    </submittedName>
</protein>
<dbReference type="Gene3D" id="3.20.80.10">
    <property type="entry name" value="Regulatory factor, effector binding domain"/>
    <property type="match status" value="1"/>
</dbReference>
<accession>A0ABS7F8Z1</accession>
<dbReference type="InterPro" id="IPR011256">
    <property type="entry name" value="Reg_factor_effector_dom_sf"/>
</dbReference>
<keyword evidence="2" id="KW-0238">DNA-binding</keyword>
<reference evidence="5 6" key="1">
    <citation type="submission" date="2021-05" db="EMBL/GenBank/DDBJ databases">
        <title>Draft Whole Genome Sequencing Of Biosensor Chromobacterium violaceum Strain CV026 Reveals A Regulatory RNA In Chromobacterium violaceum Phenotype Regulatory Network.</title>
        <authorList>
            <person name="Hong K.W."/>
            <person name="Chan K.G."/>
            <person name="Chang C.-Y."/>
        </authorList>
    </citation>
    <scope>NUCLEOTIDE SEQUENCE [LARGE SCALE GENOMIC DNA]</scope>
    <source>
        <strain evidence="5 6">ATCC 31532</strain>
    </source>
</reference>
<evidence type="ECO:0000256" key="1">
    <source>
        <dbReference type="ARBA" id="ARBA00023015"/>
    </source>
</evidence>
<proteinExistence type="predicted"/>
<dbReference type="InterPro" id="IPR010499">
    <property type="entry name" value="AraC_E-bd"/>
</dbReference>
<organism evidence="5 6">
    <name type="scientific">Chromobacterium subtsugae</name>
    <dbReference type="NCBI Taxonomy" id="251747"/>
    <lineage>
        <taxon>Bacteria</taxon>
        <taxon>Pseudomonadati</taxon>
        <taxon>Pseudomonadota</taxon>
        <taxon>Betaproteobacteria</taxon>
        <taxon>Neisseriales</taxon>
        <taxon>Chromobacteriaceae</taxon>
        <taxon>Chromobacterium</taxon>
    </lineage>
</organism>
<sequence>MGRSRAGDYARRFTRVFDHIDQHLQQPLNIERLSQVAHFSRFHFQRQFAAYCGVSVARYIQLQRLRRASYQLVFQPLLRITDIALDAGFENPESFSRAFKHAFGQTPSAFRRAPDWAHWQTRFPVPVRERMEDMDVKIMVVDTVRVAALEHRGAPERVNDSASRFIEWRKESGLSPLTSSQTYGIAYDNPDTTAAADFRFDICGSVAGPVPANRQGVVAKEIPGGRCAVLRHVGSHQRLGESVYCLYRQWLPSSGESLRDFPVYFLYLNLVGATPEHLLQTDIYLPLS</sequence>
<dbReference type="PROSITE" id="PS01124">
    <property type="entry name" value="HTH_ARAC_FAMILY_2"/>
    <property type="match status" value="1"/>
</dbReference>
<dbReference type="PANTHER" id="PTHR40055">
    <property type="entry name" value="TRANSCRIPTIONAL REGULATOR YGIV-RELATED"/>
    <property type="match status" value="1"/>
</dbReference>
<dbReference type="InterPro" id="IPR009057">
    <property type="entry name" value="Homeodomain-like_sf"/>
</dbReference>
<evidence type="ECO:0000313" key="5">
    <source>
        <dbReference type="EMBL" id="MBW8286565.1"/>
    </source>
</evidence>
<comment type="caution">
    <text evidence="5">The sequence shown here is derived from an EMBL/GenBank/DDBJ whole genome shotgun (WGS) entry which is preliminary data.</text>
</comment>
<keyword evidence="3" id="KW-0804">Transcription</keyword>
<dbReference type="SUPFAM" id="SSF55136">
    <property type="entry name" value="Probable bacterial effector-binding domain"/>
    <property type="match status" value="1"/>
</dbReference>
<dbReference type="PRINTS" id="PR00032">
    <property type="entry name" value="HTHARAC"/>
</dbReference>
<dbReference type="InterPro" id="IPR018060">
    <property type="entry name" value="HTH_AraC"/>
</dbReference>
<dbReference type="SUPFAM" id="SSF46689">
    <property type="entry name" value="Homeodomain-like"/>
    <property type="match status" value="2"/>
</dbReference>
<dbReference type="EMBL" id="JAHDTB010000001">
    <property type="protein sequence ID" value="MBW8286565.1"/>
    <property type="molecule type" value="Genomic_DNA"/>
</dbReference>
<evidence type="ECO:0000256" key="3">
    <source>
        <dbReference type="ARBA" id="ARBA00023163"/>
    </source>
</evidence>
<keyword evidence="1" id="KW-0805">Transcription regulation</keyword>
<dbReference type="Pfam" id="PF12833">
    <property type="entry name" value="HTH_18"/>
    <property type="match status" value="1"/>
</dbReference>
<feature type="domain" description="HTH araC/xylS-type" evidence="4">
    <location>
        <begin position="14"/>
        <end position="113"/>
    </location>
</feature>
<dbReference type="InterPro" id="IPR018062">
    <property type="entry name" value="HTH_AraC-typ_CS"/>
</dbReference>
<dbReference type="SMART" id="SM00871">
    <property type="entry name" value="AraC_E_bind"/>
    <property type="match status" value="1"/>
</dbReference>
<evidence type="ECO:0000313" key="6">
    <source>
        <dbReference type="Proteomes" id="UP000711178"/>
    </source>
</evidence>
<dbReference type="GeneID" id="89687745"/>
<gene>
    <name evidence="5" type="ORF">KIF53_02825</name>
</gene>
<dbReference type="PANTHER" id="PTHR40055:SF1">
    <property type="entry name" value="TRANSCRIPTIONAL REGULATOR YGIV-RELATED"/>
    <property type="match status" value="1"/>
</dbReference>